<dbReference type="InterPro" id="IPR045864">
    <property type="entry name" value="aa-tRNA-synth_II/BPL/LPL"/>
</dbReference>
<dbReference type="Gene3D" id="3.30.930.10">
    <property type="entry name" value="Bira Bifunctional Protein, Domain 2"/>
    <property type="match status" value="1"/>
</dbReference>
<name>A0A061DEV6_BABBI</name>
<keyword evidence="3 12" id="KW-0436">Ligase</keyword>
<comment type="cofactor">
    <cofactor evidence="12">
        <name>Zn(2+)</name>
        <dbReference type="ChEBI" id="CHEBI:29105"/>
    </cofactor>
    <text evidence="12">Binds 1 zinc ion per subunit.</text>
</comment>
<dbReference type="OMA" id="NKKDNFW"/>
<keyword evidence="4 12" id="KW-0479">Metal-binding</keyword>
<dbReference type="GO" id="GO:0004813">
    <property type="term" value="F:alanine-tRNA ligase activity"/>
    <property type="evidence" value="ECO:0007669"/>
    <property type="project" value="UniProtKB-UniRule"/>
</dbReference>
<keyword evidence="12" id="KW-0496">Mitochondrion</keyword>
<evidence type="ECO:0000256" key="10">
    <source>
        <dbReference type="ARBA" id="ARBA00023146"/>
    </source>
</evidence>
<organism evidence="14 15">
    <name type="scientific">Babesia bigemina</name>
    <dbReference type="NCBI Taxonomy" id="5866"/>
    <lineage>
        <taxon>Eukaryota</taxon>
        <taxon>Sar</taxon>
        <taxon>Alveolata</taxon>
        <taxon>Apicomplexa</taxon>
        <taxon>Aconoidasida</taxon>
        <taxon>Piroplasmida</taxon>
        <taxon>Babesiidae</taxon>
        <taxon>Babesia</taxon>
    </lineage>
</organism>
<keyword evidence="15" id="KW-1185">Reference proteome</keyword>
<evidence type="ECO:0000256" key="12">
    <source>
        <dbReference type="HAMAP-Rule" id="MF_03133"/>
    </source>
</evidence>
<feature type="domain" description="Alanyl-transfer RNA synthetases family profile" evidence="13">
    <location>
        <begin position="23"/>
        <end position="772"/>
    </location>
</feature>
<dbReference type="GO" id="GO:0008270">
    <property type="term" value="F:zinc ion binding"/>
    <property type="evidence" value="ECO:0007669"/>
    <property type="project" value="UniProtKB-UniRule"/>
</dbReference>
<dbReference type="NCBIfam" id="TIGR00344">
    <property type="entry name" value="alaS"/>
    <property type="match status" value="1"/>
</dbReference>
<feature type="binding site" evidence="12">
    <location>
        <position position="739"/>
    </location>
    <ligand>
        <name>Zn(2+)</name>
        <dbReference type="ChEBI" id="CHEBI:29105"/>
    </ligand>
</feature>
<keyword evidence="6 12" id="KW-0862">Zinc</keyword>
<keyword evidence="8 12" id="KW-0694">RNA-binding</keyword>
<dbReference type="SUPFAM" id="SSF55681">
    <property type="entry name" value="Class II aaRS and biotin synthetases"/>
    <property type="match status" value="1"/>
</dbReference>
<evidence type="ECO:0000256" key="4">
    <source>
        <dbReference type="ARBA" id="ARBA00022723"/>
    </source>
</evidence>
<dbReference type="SUPFAM" id="SSF50447">
    <property type="entry name" value="Translation proteins"/>
    <property type="match status" value="1"/>
</dbReference>
<dbReference type="GO" id="GO:0000049">
    <property type="term" value="F:tRNA binding"/>
    <property type="evidence" value="ECO:0007669"/>
    <property type="project" value="UniProtKB-KW"/>
</dbReference>
<comment type="function">
    <text evidence="12">Catalyzes the attachment of alanine to tRNA(Ala) in a two-step reaction: alanine is first activated by ATP to form Ala-AMP and then transferred to the acceptor end of tRNA(Ala). Also edits incorrectly charged tRNA(Ala) via its editing domain.</text>
</comment>
<dbReference type="HAMAP" id="MF_00036_B">
    <property type="entry name" value="Ala_tRNA_synth_B"/>
    <property type="match status" value="1"/>
</dbReference>
<dbReference type="PANTHER" id="PTHR11777">
    <property type="entry name" value="ALANYL-TRNA SYNTHETASE"/>
    <property type="match status" value="1"/>
</dbReference>
<comment type="subcellular location">
    <subcellularLocation>
        <location evidence="12">Mitochondrion</location>
    </subcellularLocation>
    <subcellularLocation>
        <location evidence="12">Cytoplasm</location>
    </subcellularLocation>
</comment>
<dbReference type="FunFam" id="3.30.930.10:FF:000011">
    <property type="entry name" value="Alanine--tRNA ligase, cytoplasmic"/>
    <property type="match status" value="1"/>
</dbReference>
<evidence type="ECO:0000256" key="8">
    <source>
        <dbReference type="ARBA" id="ARBA00022884"/>
    </source>
</evidence>
<dbReference type="Pfam" id="PF01411">
    <property type="entry name" value="tRNA-synt_2c"/>
    <property type="match status" value="1"/>
</dbReference>
<dbReference type="InterPro" id="IPR009000">
    <property type="entry name" value="Transl_B-barrel_sf"/>
</dbReference>
<dbReference type="GO" id="GO:0002161">
    <property type="term" value="F:aminoacyl-tRNA deacylase activity"/>
    <property type="evidence" value="ECO:0007669"/>
    <property type="project" value="TreeGrafter"/>
</dbReference>
<dbReference type="RefSeq" id="XP_012770131.1">
    <property type="nucleotide sequence ID" value="XM_012914677.1"/>
</dbReference>
<dbReference type="STRING" id="5866.A0A061DEV6"/>
<feature type="binding site" evidence="12">
    <location>
        <position position="627"/>
    </location>
    <ligand>
        <name>Zn(2+)</name>
        <dbReference type="ChEBI" id="CHEBI:29105"/>
    </ligand>
</feature>
<keyword evidence="5 12" id="KW-0547">Nucleotide-binding</keyword>
<dbReference type="SUPFAM" id="SSF55186">
    <property type="entry name" value="ThrRS/AlaRS common domain"/>
    <property type="match status" value="1"/>
</dbReference>
<keyword evidence="7 12" id="KW-0067">ATP-binding</keyword>
<dbReference type="AlphaFoldDB" id="A0A061DEV6"/>
<comment type="domain">
    <text evidence="12">Consists of three domains; the N-terminal catalytic domain, the editing domain and the C-terminal C-Ala domain. The editing domain removes incorrectly charged amino acids, while the C-Ala domain, along with tRNA(Ala), serves as a bridge to cooperatively bring together the editing and aminoacylation centers thus stimulating deacylation of misacylated tRNAs.</text>
</comment>
<sequence length="984" mass="108967">MTSGEEGAAGSSKGHNDLGFEVNSSGWVRSEFIRHFERAGHVFWKSSPVLPHNDPTLLFANAGMNQFKDIITGKADATTEYGRLRRVCNSQKCIRAGGKHNDLDDVGRDTYHHTFFEMLGNWSFGDYFKKEAIDYAWELLTKVYKLDTSRIYITYYGGDPKLPACKPDEETRDLWARYMPPERILPFGMKENFWEMADTGPCGPSSEIHYDHVGGRDATHLVNADDPMVVELWNLVFMQYNRKSDGSVELLPKPCVDTGMGLERVTAVLKGSYSNYDCDLFTDIFAYINKLMPHLPPYGGSDSIVDVAYRVVADHARCLTVAIADGVEPSNDGRGYVLRRILRRAVRYGKEHLGATGPFLSKLVECVVSSLGGAFPEIQNQNDKITSTIHNEELLFLETLDKGCDRFRKTVAKLQASSDGSAPVVVSGADAFLLYSSFGFPLDLTQLMAREMGVDVDVDGFNEHFKRHQMLSEKKQVKSDDPVEQGMADLLASLSADVLATISNAIGGRATDDSLKYQGIEKGYTDNLEFDVQVLARWTLGGLNQPLQDGEVFAVVLDRTPFYSESGGQIWDEGLLGPFRVLKVLKMAGMVFHFCVCEAGGDELCRPGATLKARVDYERRVKVACNHSGTHLLNFVLREVYDEKSYQRGSQLDAEKLKFDIAASKALDDETLQRIESRLQEIIDADWKVEVKELPFKEAAEIPGIRANFTDVYPETVRVVSMAKAGEKADGNVNSIEICGGTHVPSTGVLKSVIVVGEEGISKGVRRLTLATHDQSESSKAILSSYKQRLADLESRLYKFTDGMDTAVMAQQANENMKQLTALRFEMQSEKLLPLLGKRDLKATFDAMINAQIDAGKVHQKKLGVVAKNLSTEYLARFKTGEFGDAKITRSGMELIRMTVDVLEGDVKALNVFTQTLAKAYPKFAFLITSSHANRKCVACRCVVPAGSDVDALVLANEAAESFSLQPDIARGSKTNASWNVESD</sequence>
<dbReference type="InterPro" id="IPR018162">
    <property type="entry name" value="Ala-tRNA-ligase_IIc_anticod-bd"/>
</dbReference>
<evidence type="ECO:0000259" key="13">
    <source>
        <dbReference type="PROSITE" id="PS50860"/>
    </source>
</evidence>
<evidence type="ECO:0000256" key="1">
    <source>
        <dbReference type="ARBA" id="ARBA00008429"/>
    </source>
</evidence>
<evidence type="ECO:0000256" key="7">
    <source>
        <dbReference type="ARBA" id="ARBA00022840"/>
    </source>
</evidence>
<dbReference type="PROSITE" id="PS50860">
    <property type="entry name" value="AA_TRNA_LIGASE_II_ALA"/>
    <property type="match status" value="1"/>
</dbReference>
<comment type="catalytic activity">
    <reaction evidence="11 12">
        <text>tRNA(Ala) + L-alanine + ATP = L-alanyl-tRNA(Ala) + AMP + diphosphate</text>
        <dbReference type="Rhea" id="RHEA:12540"/>
        <dbReference type="Rhea" id="RHEA-COMP:9657"/>
        <dbReference type="Rhea" id="RHEA-COMP:9923"/>
        <dbReference type="ChEBI" id="CHEBI:30616"/>
        <dbReference type="ChEBI" id="CHEBI:33019"/>
        <dbReference type="ChEBI" id="CHEBI:57972"/>
        <dbReference type="ChEBI" id="CHEBI:78442"/>
        <dbReference type="ChEBI" id="CHEBI:78497"/>
        <dbReference type="ChEBI" id="CHEBI:456215"/>
        <dbReference type="EC" id="6.1.1.7"/>
    </reaction>
</comment>
<dbReference type="FunFam" id="3.30.980.10:FF:000004">
    <property type="entry name" value="Alanine--tRNA ligase, cytoplasmic"/>
    <property type="match status" value="1"/>
</dbReference>
<dbReference type="InterPro" id="IPR018165">
    <property type="entry name" value="Ala-tRNA-synth_IIc_core"/>
</dbReference>
<dbReference type="InterPro" id="IPR050058">
    <property type="entry name" value="Ala-tRNA_ligase"/>
</dbReference>
<evidence type="ECO:0000256" key="5">
    <source>
        <dbReference type="ARBA" id="ARBA00022741"/>
    </source>
</evidence>
<dbReference type="EMBL" id="LK391711">
    <property type="protein sequence ID" value="CDR97945.1"/>
    <property type="molecule type" value="Genomic_DNA"/>
</dbReference>
<dbReference type="Gene3D" id="3.30.980.10">
    <property type="entry name" value="Threonyl-trna Synthetase, Chain A, domain 2"/>
    <property type="match status" value="1"/>
</dbReference>
<reference evidence="15" key="1">
    <citation type="journal article" date="2014" name="Nucleic Acids Res.">
        <title>The evolutionary dynamics of variant antigen genes in Babesia reveal a history of genomic innovation underlying host-parasite interaction.</title>
        <authorList>
            <person name="Jackson A.P."/>
            <person name="Otto T.D."/>
            <person name="Darby A."/>
            <person name="Ramaprasad A."/>
            <person name="Xia D."/>
            <person name="Echaide I.E."/>
            <person name="Farber M."/>
            <person name="Gahlot S."/>
            <person name="Gamble J."/>
            <person name="Gupta D."/>
            <person name="Gupta Y."/>
            <person name="Jackson L."/>
            <person name="Malandrin L."/>
            <person name="Malas T.B."/>
            <person name="Moussa E."/>
            <person name="Nair M."/>
            <person name="Reid A.J."/>
            <person name="Sanders M."/>
            <person name="Sharma J."/>
            <person name="Tracey A."/>
            <person name="Quail M.A."/>
            <person name="Weir W."/>
            <person name="Wastling J.M."/>
            <person name="Hall N."/>
            <person name="Willadsen P."/>
            <person name="Lingelbach K."/>
            <person name="Shiels B."/>
            <person name="Tait A."/>
            <person name="Berriman M."/>
            <person name="Allred D.R."/>
            <person name="Pain A."/>
        </authorList>
    </citation>
    <scope>NUCLEOTIDE SEQUENCE [LARGE SCALE GENOMIC DNA]</scope>
    <source>
        <strain evidence="15">Bond</strain>
    </source>
</reference>
<keyword evidence="12" id="KW-0963">Cytoplasm</keyword>
<dbReference type="InterPro" id="IPR023033">
    <property type="entry name" value="Ala_tRNA_ligase_euk/bac"/>
</dbReference>
<dbReference type="GeneID" id="24566486"/>
<protein>
    <recommendedName>
        <fullName evidence="12">Alanine--tRNA ligase</fullName>
        <ecNumber evidence="12">6.1.1.7</ecNumber>
    </recommendedName>
    <alternativeName>
        <fullName evidence="12">Alanyl-tRNA synthetase</fullName>
        <shortName evidence="12">AlaRS</shortName>
    </alternativeName>
</protein>
<feature type="binding site" evidence="12">
    <location>
        <position position="743"/>
    </location>
    <ligand>
        <name>Zn(2+)</name>
        <dbReference type="ChEBI" id="CHEBI:29105"/>
    </ligand>
</feature>
<dbReference type="Gene3D" id="2.40.30.130">
    <property type="match status" value="1"/>
</dbReference>
<evidence type="ECO:0000256" key="2">
    <source>
        <dbReference type="ARBA" id="ARBA00022555"/>
    </source>
</evidence>
<dbReference type="SMART" id="SM00863">
    <property type="entry name" value="tRNA_SAD"/>
    <property type="match status" value="1"/>
</dbReference>
<evidence type="ECO:0000256" key="11">
    <source>
        <dbReference type="ARBA" id="ARBA00048300"/>
    </source>
</evidence>
<keyword evidence="9 12" id="KW-0648">Protein biosynthesis</keyword>
<proteinExistence type="inferred from homology"/>
<evidence type="ECO:0000256" key="3">
    <source>
        <dbReference type="ARBA" id="ARBA00022598"/>
    </source>
</evidence>
<dbReference type="InterPro" id="IPR018163">
    <property type="entry name" value="Thr/Ala-tRNA-synth_IIc_edit"/>
</dbReference>
<evidence type="ECO:0000313" key="14">
    <source>
        <dbReference type="EMBL" id="CDR97945.1"/>
    </source>
</evidence>
<comment type="subunit">
    <text evidence="12">Monomer.</text>
</comment>
<dbReference type="GO" id="GO:0005524">
    <property type="term" value="F:ATP binding"/>
    <property type="evidence" value="ECO:0007669"/>
    <property type="project" value="UniProtKB-UniRule"/>
</dbReference>
<dbReference type="EC" id="6.1.1.7" evidence="12"/>
<dbReference type="InterPro" id="IPR012947">
    <property type="entry name" value="tRNA_SAD"/>
</dbReference>
<evidence type="ECO:0000256" key="9">
    <source>
        <dbReference type="ARBA" id="ARBA00022917"/>
    </source>
</evidence>
<dbReference type="GO" id="GO:0070143">
    <property type="term" value="P:mitochondrial alanyl-tRNA aminoacylation"/>
    <property type="evidence" value="ECO:0007669"/>
    <property type="project" value="UniProtKB-UniRule"/>
</dbReference>
<dbReference type="GO" id="GO:0005739">
    <property type="term" value="C:mitochondrion"/>
    <property type="evidence" value="ECO:0007669"/>
    <property type="project" value="UniProtKB-SubCell"/>
</dbReference>
<gene>
    <name evidence="14" type="ORF">BBBOND_0404330</name>
</gene>
<dbReference type="InterPro" id="IPR018164">
    <property type="entry name" value="Ala-tRNA-synth_IIc_N"/>
</dbReference>
<dbReference type="VEuPathDB" id="PiroplasmaDB:BBBOND_0404330"/>
<dbReference type="InterPro" id="IPR002318">
    <property type="entry name" value="Ala-tRNA-lgiase_IIc"/>
</dbReference>
<keyword evidence="10 12" id="KW-0030">Aminoacyl-tRNA synthetase</keyword>
<feature type="binding site" evidence="12">
    <location>
        <position position="631"/>
    </location>
    <ligand>
        <name>Zn(2+)</name>
        <dbReference type="ChEBI" id="CHEBI:29105"/>
    </ligand>
</feature>
<dbReference type="PRINTS" id="PR00980">
    <property type="entry name" value="TRNASYNTHALA"/>
</dbReference>
<dbReference type="PANTHER" id="PTHR11777:SF9">
    <property type="entry name" value="ALANINE--TRNA LIGASE, CYTOPLASMIC"/>
    <property type="match status" value="1"/>
</dbReference>
<evidence type="ECO:0000256" key="6">
    <source>
        <dbReference type="ARBA" id="ARBA00022833"/>
    </source>
</evidence>
<evidence type="ECO:0000313" key="15">
    <source>
        <dbReference type="Proteomes" id="UP000033188"/>
    </source>
</evidence>
<dbReference type="KEGG" id="bbig:BBBOND_0404330"/>
<dbReference type="OrthoDB" id="2423964at2759"/>
<comment type="similarity">
    <text evidence="1">Belongs to the class-II aminoacyl-tRNA synthetase family. Alax-L subfamily.</text>
</comment>
<dbReference type="CDD" id="cd00673">
    <property type="entry name" value="AlaRS_core"/>
    <property type="match status" value="1"/>
</dbReference>
<keyword evidence="2 12" id="KW-0820">tRNA-binding</keyword>
<dbReference type="SUPFAM" id="SSF101353">
    <property type="entry name" value="Putative anticodon-binding domain of alanyl-tRNA synthetase (AlaRS)"/>
    <property type="match status" value="1"/>
</dbReference>
<dbReference type="Proteomes" id="UP000033188">
    <property type="component" value="Chromosome 5"/>
</dbReference>
<accession>A0A061DEV6</accession>
<dbReference type="Pfam" id="PF07973">
    <property type="entry name" value="tRNA_SAD"/>
    <property type="match status" value="1"/>
</dbReference>